<dbReference type="eggNOG" id="COG0674">
    <property type="taxonomic scope" value="Bacteria"/>
</dbReference>
<dbReference type="GO" id="GO:0006979">
    <property type="term" value="P:response to oxidative stress"/>
    <property type="evidence" value="ECO:0007669"/>
    <property type="project" value="TreeGrafter"/>
</dbReference>
<feature type="domain" description="Pyruvate:ferredoxin oxidoreductase core" evidence="3">
    <location>
        <begin position="261"/>
        <end position="364"/>
    </location>
</feature>
<sequence>MAQRVGLECSLAVSEAVKLANADVIAAYPITPQTHIVEHLSELVASGELDAEFVPVESEHSAMSACVGSSAAGARTFTSSSSQGLALMHEILYIASALRLPIVMVVANRALSGPISIWNDHGDIMSERDINWVQFFAENGQEVLDLTITAFKIAEDHRVTLPVIVNMDGFILTHVIEPIEMPEQNEVDAYLPPFVPAQKLDPAKPISMGMVGVPEVYTEARKACVDALEKSYPFIVEHWNDFAAQFGRHYKPIECYKTDDAEALFVTMGSLSETAMTTVDELRAAGQKVGLVHIRLWRPFPTDDFLAAIGESKPLMVLDRALSPGCNAGPVATELRALLYAKGKTHYVANFVAGLGGRDVTRADFKSMMAKTLSAAKSGAPMPYEMVGVKE</sequence>
<feature type="domain" description="Pyruvate flavodoxin/ferredoxin oxidoreductase pyrimidine binding" evidence="2">
    <location>
        <begin position="16"/>
        <end position="229"/>
    </location>
</feature>
<dbReference type="PANTHER" id="PTHR32154">
    <property type="entry name" value="PYRUVATE-FLAVODOXIN OXIDOREDUCTASE-RELATED"/>
    <property type="match status" value="1"/>
</dbReference>
<protein>
    <submittedName>
        <fullName evidence="4">Pyruvate flavodoxin/ferredoxin oxidoreductase domain protein</fullName>
    </submittedName>
</protein>
<organism evidence="4 5">
    <name type="scientific">Desulfarculus baarsii (strain ATCC 33931 / DSM 2075 / LMG 7858 / VKM B-1802 / 2st14)</name>
    <dbReference type="NCBI Taxonomy" id="644282"/>
    <lineage>
        <taxon>Bacteria</taxon>
        <taxon>Pseudomonadati</taxon>
        <taxon>Thermodesulfobacteriota</taxon>
        <taxon>Desulfarculia</taxon>
        <taxon>Desulfarculales</taxon>
        <taxon>Desulfarculaceae</taxon>
        <taxon>Desulfarculus</taxon>
    </lineage>
</organism>
<evidence type="ECO:0000259" key="3">
    <source>
        <dbReference type="Pfam" id="PF17147"/>
    </source>
</evidence>
<proteinExistence type="predicted"/>
<dbReference type="InterPro" id="IPR033412">
    <property type="entry name" value="PFOR_II"/>
</dbReference>
<dbReference type="CDD" id="cd07034">
    <property type="entry name" value="TPP_PYR_PFOR_IOR-alpha_like"/>
    <property type="match status" value="1"/>
</dbReference>
<dbReference type="FunFam" id="3.40.50.970:FF:000012">
    <property type="entry name" value="Pyruvate:ferredoxin (Flavodoxin) oxidoreductase"/>
    <property type="match status" value="1"/>
</dbReference>
<dbReference type="GO" id="GO:0016903">
    <property type="term" value="F:oxidoreductase activity, acting on the aldehyde or oxo group of donors"/>
    <property type="evidence" value="ECO:0007669"/>
    <property type="project" value="UniProtKB-ARBA"/>
</dbReference>
<dbReference type="RefSeq" id="WP_013259991.1">
    <property type="nucleotide sequence ID" value="NC_014365.1"/>
</dbReference>
<dbReference type="InterPro" id="IPR029061">
    <property type="entry name" value="THDP-binding"/>
</dbReference>
<name>E1QLX0_DESB2</name>
<dbReference type="Gene3D" id="3.40.50.970">
    <property type="match status" value="1"/>
</dbReference>
<keyword evidence="1" id="KW-0560">Oxidoreductase</keyword>
<evidence type="ECO:0000259" key="2">
    <source>
        <dbReference type="Pfam" id="PF01855"/>
    </source>
</evidence>
<accession>E1QLX0</accession>
<dbReference type="SUPFAM" id="SSF52518">
    <property type="entry name" value="Thiamin diphosphate-binding fold (THDP-binding)"/>
    <property type="match status" value="1"/>
</dbReference>
<gene>
    <name evidence="4" type="ordered locus">Deba_3202</name>
</gene>
<dbReference type="AlphaFoldDB" id="E1QLX0"/>
<dbReference type="InterPro" id="IPR050722">
    <property type="entry name" value="Pyruvate:ferred/Flavod_OxRd"/>
</dbReference>
<dbReference type="Pfam" id="PF17147">
    <property type="entry name" value="PFOR_II"/>
    <property type="match status" value="1"/>
</dbReference>
<dbReference type="Gene3D" id="3.40.50.920">
    <property type="match status" value="1"/>
</dbReference>
<evidence type="ECO:0000313" key="5">
    <source>
        <dbReference type="Proteomes" id="UP000009047"/>
    </source>
</evidence>
<evidence type="ECO:0000313" key="4">
    <source>
        <dbReference type="EMBL" id="ADK86555.1"/>
    </source>
</evidence>
<dbReference type="Proteomes" id="UP000009047">
    <property type="component" value="Chromosome"/>
</dbReference>
<dbReference type="SUPFAM" id="SSF52922">
    <property type="entry name" value="TK C-terminal domain-like"/>
    <property type="match status" value="1"/>
</dbReference>
<dbReference type="STRING" id="644282.Deba_3202"/>
<reference evidence="4 5" key="1">
    <citation type="journal article" date="2010" name="Stand. Genomic Sci.">
        <title>Complete genome sequence of Desulfarculus baarsii type strain (2st14).</title>
        <authorList>
            <person name="Sun H."/>
            <person name="Spring S."/>
            <person name="Lapidus A."/>
            <person name="Davenport K."/>
            <person name="Del Rio T.G."/>
            <person name="Tice H."/>
            <person name="Nolan M."/>
            <person name="Copeland A."/>
            <person name="Cheng J.F."/>
            <person name="Lucas S."/>
            <person name="Tapia R."/>
            <person name="Goodwin L."/>
            <person name="Pitluck S."/>
            <person name="Ivanova N."/>
            <person name="Pagani I."/>
            <person name="Mavromatis K."/>
            <person name="Ovchinnikova G."/>
            <person name="Pati A."/>
            <person name="Chen A."/>
            <person name="Palaniappan K."/>
            <person name="Hauser L."/>
            <person name="Chang Y.J."/>
            <person name="Jeffries C.D."/>
            <person name="Detter J.C."/>
            <person name="Han C."/>
            <person name="Rohde M."/>
            <person name="Brambilla E."/>
            <person name="Goker M."/>
            <person name="Woyke T."/>
            <person name="Bristow J."/>
            <person name="Eisen J.A."/>
            <person name="Markowitz V."/>
            <person name="Hugenholtz P."/>
            <person name="Kyrpides N.C."/>
            <person name="Klenk H.P."/>
            <person name="Land M."/>
        </authorList>
    </citation>
    <scope>NUCLEOTIDE SEQUENCE [LARGE SCALE GENOMIC DNA]</scope>
    <source>
        <strain evidence="5">ATCC 33931 / DSM 2075 / LMG 7858 / VKM B-1802 / 2st14</strain>
    </source>
</reference>
<dbReference type="EMBL" id="CP002085">
    <property type="protein sequence ID" value="ADK86555.1"/>
    <property type="molecule type" value="Genomic_DNA"/>
</dbReference>
<keyword evidence="4" id="KW-0670">Pyruvate</keyword>
<dbReference type="InterPro" id="IPR009014">
    <property type="entry name" value="Transketo_C/PFOR_II"/>
</dbReference>
<dbReference type="Pfam" id="PF01855">
    <property type="entry name" value="POR_N"/>
    <property type="match status" value="1"/>
</dbReference>
<evidence type="ECO:0000256" key="1">
    <source>
        <dbReference type="ARBA" id="ARBA00023002"/>
    </source>
</evidence>
<keyword evidence="5" id="KW-1185">Reference proteome</keyword>
<dbReference type="GO" id="GO:0019752">
    <property type="term" value="P:carboxylic acid metabolic process"/>
    <property type="evidence" value="ECO:0007669"/>
    <property type="project" value="UniProtKB-ARBA"/>
</dbReference>
<dbReference type="HOGENOM" id="CLU_002569_5_0_7"/>
<dbReference type="KEGG" id="dbr:Deba_3202"/>
<dbReference type="InterPro" id="IPR002880">
    <property type="entry name" value="Pyrv_Fd/Flavodoxin_OxRdtase_N"/>
</dbReference>
<dbReference type="PANTHER" id="PTHR32154:SF0">
    <property type="entry name" value="PYRUVATE-FLAVODOXIN OXIDOREDUCTASE-RELATED"/>
    <property type="match status" value="1"/>
</dbReference>
<dbReference type="OrthoDB" id="9794954at2"/>
<dbReference type="FunFam" id="3.40.50.920:FF:000010">
    <property type="entry name" value="Pyruvate ferredoxin oxidoreductase, alpha subunit"/>
    <property type="match status" value="1"/>
</dbReference>